<dbReference type="Proteomes" id="UP000569951">
    <property type="component" value="Unassembled WGS sequence"/>
</dbReference>
<gene>
    <name evidence="2" type="ORF">HNR42_000954</name>
</gene>
<name>A0A841HVX0_9DEIO</name>
<protein>
    <submittedName>
        <fullName evidence="2">Uncharacterized protein</fullName>
    </submittedName>
</protein>
<reference evidence="2 3" key="1">
    <citation type="submission" date="2020-08" db="EMBL/GenBank/DDBJ databases">
        <title>Genomic Encyclopedia of Type Strains, Phase IV (KMG-IV): sequencing the most valuable type-strain genomes for metagenomic binning, comparative biology and taxonomic classification.</title>
        <authorList>
            <person name="Goeker M."/>
        </authorList>
    </citation>
    <scope>NUCLEOTIDE SEQUENCE [LARGE SCALE GENOMIC DNA]</scope>
    <source>
        <strain evidence="2 3">DSM 21458</strain>
    </source>
</reference>
<comment type="caution">
    <text evidence="2">The sequence shown here is derived from an EMBL/GenBank/DDBJ whole genome shotgun (WGS) entry which is preliminary data.</text>
</comment>
<sequence>MPKPPRNRSSRKPSPGKAASSPARPGKGAAKSPVGRGRSQDLSDSSATRPSSARLSSARPKGSRPQGGRSVTGPKAPDPSTVFKDRDGAAHVFPDSALKRLAAALLSERGKRWRYRAFGFPLFTQSGREQEWHFDFYVYDANEALIRLIAVVPRETPQLWDRLGLFKRQYPMYSYEIWTSERLAELYKPRNQLGF</sequence>
<dbReference type="RefSeq" id="WP_183985081.1">
    <property type="nucleotide sequence ID" value="NZ_JACHHG010000003.1"/>
</dbReference>
<feature type="compositionally biased region" description="Basic residues" evidence="1">
    <location>
        <begin position="1"/>
        <end position="11"/>
    </location>
</feature>
<dbReference type="EMBL" id="JACHHG010000003">
    <property type="protein sequence ID" value="MBB6097537.1"/>
    <property type="molecule type" value="Genomic_DNA"/>
</dbReference>
<evidence type="ECO:0000313" key="3">
    <source>
        <dbReference type="Proteomes" id="UP000569951"/>
    </source>
</evidence>
<keyword evidence="3" id="KW-1185">Reference proteome</keyword>
<feature type="compositionally biased region" description="Low complexity" evidence="1">
    <location>
        <begin position="45"/>
        <end position="59"/>
    </location>
</feature>
<evidence type="ECO:0000256" key="1">
    <source>
        <dbReference type="SAM" id="MobiDB-lite"/>
    </source>
</evidence>
<organism evidence="2 3">
    <name type="scientific">Deinobacterium chartae</name>
    <dbReference type="NCBI Taxonomy" id="521158"/>
    <lineage>
        <taxon>Bacteria</taxon>
        <taxon>Thermotogati</taxon>
        <taxon>Deinococcota</taxon>
        <taxon>Deinococci</taxon>
        <taxon>Deinococcales</taxon>
        <taxon>Deinococcaceae</taxon>
        <taxon>Deinobacterium</taxon>
    </lineage>
</organism>
<feature type="region of interest" description="Disordered" evidence="1">
    <location>
        <begin position="1"/>
        <end position="86"/>
    </location>
</feature>
<dbReference type="AlphaFoldDB" id="A0A841HVX0"/>
<accession>A0A841HVX0</accession>
<proteinExistence type="predicted"/>
<evidence type="ECO:0000313" key="2">
    <source>
        <dbReference type="EMBL" id="MBB6097537.1"/>
    </source>
</evidence>